<evidence type="ECO:0000256" key="1">
    <source>
        <dbReference type="ARBA" id="ARBA00022729"/>
    </source>
</evidence>
<keyword evidence="6" id="KW-1185">Reference proteome</keyword>
<feature type="domain" description="WIF" evidence="4">
    <location>
        <begin position="1"/>
        <end position="90"/>
    </location>
</feature>
<keyword evidence="2" id="KW-0325">Glycoprotein</keyword>
<comment type="caution">
    <text evidence="5">The sequence shown here is derived from an EMBL/GenBank/DDBJ whole genome shotgun (WGS) entry which is preliminary data.</text>
</comment>
<protein>
    <recommendedName>
        <fullName evidence="4">WIF domain-containing protein</fullName>
    </recommendedName>
</protein>
<dbReference type="InterPro" id="IPR003306">
    <property type="entry name" value="WIF"/>
</dbReference>
<reference evidence="5 6" key="1">
    <citation type="submission" date="2024-07" db="EMBL/GenBank/DDBJ databases">
        <title>Chromosome-level genome assembly of the water stick insect Ranatra chinensis (Heteroptera: Nepidae).</title>
        <authorList>
            <person name="Liu X."/>
        </authorList>
    </citation>
    <scope>NUCLEOTIDE SEQUENCE [LARGE SCALE GENOMIC DNA]</scope>
    <source>
        <strain evidence="5">Cailab_2021Rc</strain>
        <tissue evidence="5">Muscle</tissue>
    </source>
</reference>
<proteinExistence type="predicted"/>
<accession>A0ABD0YA65</accession>
<gene>
    <name evidence="5" type="ORF">AAG570_002621</name>
</gene>
<dbReference type="PROSITE" id="PS50814">
    <property type="entry name" value="WIF"/>
    <property type="match status" value="1"/>
</dbReference>
<evidence type="ECO:0000256" key="2">
    <source>
        <dbReference type="ARBA" id="ARBA00023180"/>
    </source>
</evidence>
<dbReference type="Gene3D" id="2.60.40.2170">
    <property type="entry name" value="Wnt, WIF domain"/>
    <property type="match status" value="1"/>
</dbReference>
<dbReference type="Proteomes" id="UP001558652">
    <property type="component" value="Unassembled WGS sequence"/>
</dbReference>
<organism evidence="5 6">
    <name type="scientific">Ranatra chinensis</name>
    <dbReference type="NCBI Taxonomy" id="642074"/>
    <lineage>
        <taxon>Eukaryota</taxon>
        <taxon>Metazoa</taxon>
        <taxon>Ecdysozoa</taxon>
        <taxon>Arthropoda</taxon>
        <taxon>Hexapoda</taxon>
        <taxon>Insecta</taxon>
        <taxon>Pterygota</taxon>
        <taxon>Neoptera</taxon>
        <taxon>Paraneoptera</taxon>
        <taxon>Hemiptera</taxon>
        <taxon>Heteroptera</taxon>
        <taxon>Panheteroptera</taxon>
        <taxon>Nepomorpha</taxon>
        <taxon>Nepidae</taxon>
        <taxon>Ranatrinae</taxon>
        <taxon>Ranatra</taxon>
    </lineage>
</organism>
<keyword evidence="1" id="KW-0732">Signal</keyword>
<feature type="transmembrane region" description="Helical" evidence="3">
    <location>
        <begin position="196"/>
        <end position="217"/>
    </location>
</feature>
<evidence type="ECO:0000313" key="6">
    <source>
        <dbReference type="Proteomes" id="UP001558652"/>
    </source>
</evidence>
<keyword evidence="3" id="KW-1133">Transmembrane helix</keyword>
<dbReference type="InterPro" id="IPR038677">
    <property type="entry name" value="WIF_sf"/>
</dbReference>
<evidence type="ECO:0000256" key="3">
    <source>
        <dbReference type="SAM" id="Phobius"/>
    </source>
</evidence>
<sequence>MFRCLDGIFSLERLRLNYVWTVDYLRGDAMLAPRMNISSSGLVPKTAEAFRVQFPCTGARSAEIAVSLHLNVTGPGHRPAILLFKRNKICLKGGIPCGKLGALDPLSQSMPFRQAGFTPLDPTVLRFEEHYTGTGTRPTWAYGIELWGFGEKGNIDRIQSFQSIHPGNGTLEFPRNMSLAPESSPVGESSVGSSSAYLAAGLASTLVLVIFVLVGYMRKKKTAAQASTHNTNPDWIGRGVRRLRVSERDGPLDEYVMPHDMVEIGRPPGS</sequence>
<keyword evidence="3" id="KW-0472">Membrane</keyword>
<keyword evidence="3" id="KW-0812">Transmembrane</keyword>
<evidence type="ECO:0000313" key="5">
    <source>
        <dbReference type="EMBL" id="KAL1123544.1"/>
    </source>
</evidence>
<name>A0ABD0YA65_9HEMI</name>
<dbReference type="Pfam" id="PF02019">
    <property type="entry name" value="WIF"/>
    <property type="match status" value="1"/>
</dbReference>
<evidence type="ECO:0000259" key="4">
    <source>
        <dbReference type="PROSITE" id="PS50814"/>
    </source>
</evidence>
<dbReference type="AlphaFoldDB" id="A0ABD0YA65"/>
<dbReference type="EMBL" id="JBFDAA010000012">
    <property type="protein sequence ID" value="KAL1123544.1"/>
    <property type="molecule type" value="Genomic_DNA"/>
</dbReference>